<dbReference type="EMBL" id="KN831966">
    <property type="protein sequence ID" value="KIO05634.1"/>
    <property type="molecule type" value="Genomic_DNA"/>
</dbReference>
<gene>
    <name evidence="2" type="ORF">M404DRAFT_513097</name>
</gene>
<reference evidence="2 3" key="1">
    <citation type="submission" date="2014-04" db="EMBL/GenBank/DDBJ databases">
        <authorList>
            <consortium name="DOE Joint Genome Institute"/>
            <person name="Kuo A."/>
            <person name="Kohler A."/>
            <person name="Costa M.D."/>
            <person name="Nagy L.G."/>
            <person name="Floudas D."/>
            <person name="Copeland A."/>
            <person name="Barry K.W."/>
            <person name="Cichocki N."/>
            <person name="Veneault-Fourrey C."/>
            <person name="LaButti K."/>
            <person name="Lindquist E.A."/>
            <person name="Lipzen A."/>
            <person name="Lundell T."/>
            <person name="Morin E."/>
            <person name="Murat C."/>
            <person name="Sun H."/>
            <person name="Tunlid A."/>
            <person name="Henrissat B."/>
            <person name="Grigoriev I.V."/>
            <person name="Hibbett D.S."/>
            <person name="Martin F."/>
            <person name="Nordberg H.P."/>
            <person name="Cantor M.N."/>
            <person name="Hua S.X."/>
        </authorList>
    </citation>
    <scope>NUCLEOTIDE SEQUENCE [LARGE SCALE GENOMIC DNA]</scope>
    <source>
        <strain evidence="2 3">Marx 270</strain>
    </source>
</reference>
<dbReference type="HOGENOM" id="CLU_2923628_0_0_1"/>
<protein>
    <submittedName>
        <fullName evidence="2">Uncharacterized protein</fullName>
    </submittedName>
</protein>
<accession>A0A0C3PCZ2</accession>
<evidence type="ECO:0000256" key="1">
    <source>
        <dbReference type="SAM" id="MobiDB-lite"/>
    </source>
</evidence>
<organism evidence="2 3">
    <name type="scientific">Pisolithus tinctorius Marx 270</name>
    <dbReference type="NCBI Taxonomy" id="870435"/>
    <lineage>
        <taxon>Eukaryota</taxon>
        <taxon>Fungi</taxon>
        <taxon>Dikarya</taxon>
        <taxon>Basidiomycota</taxon>
        <taxon>Agaricomycotina</taxon>
        <taxon>Agaricomycetes</taxon>
        <taxon>Agaricomycetidae</taxon>
        <taxon>Boletales</taxon>
        <taxon>Sclerodermatineae</taxon>
        <taxon>Pisolithaceae</taxon>
        <taxon>Pisolithus</taxon>
    </lineage>
</organism>
<name>A0A0C3PCZ2_PISTI</name>
<sequence>MHMSPTLRIQESYWTRLGSWGGISPGSACGTAEKRKKRQREREQQDRDMLGSDDIVASAAL</sequence>
<reference evidence="3" key="2">
    <citation type="submission" date="2015-01" db="EMBL/GenBank/DDBJ databases">
        <title>Evolutionary Origins and Diversification of the Mycorrhizal Mutualists.</title>
        <authorList>
            <consortium name="DOE Joint Genome Institute"/>
            <consortium name="Mycorrhizal Genomics Consortium"/>
            <person name="Kohler A."/>
            <person name="Kuo A."/>
            <person name="Nagy L.G."/>
            <person name="Floudas D."/>
            <person name="Copeland A."/>
            <person name="Barry K.W."/>
            <person name="Cichocki N."/>
            <person name="Veneault-Fourrey C."/>
            <person name="LaButti K."/>
            <person name="Lindquist E.A."/>
            <person name="Lipzen A."/>
            <person name="Lundell T."/>
            <person name="Morin E."/>
            <person name="Murat C."/>
            <person name="Riley R."/>
            <person name="Ohm R."/>
            <person name="Sun H."/>
            <person name="Tunlid A."/>
            <person name="Henrissat B."/>
            <person name="Grigoriev I.V."/>
            <person name="Hibbett D.S."/>
            <person name="Martin F."/>
        </authorList>
    </citation>
    <scope>NUCLEOTIDE SEQUENCE [LARGE SCALE GENOMIC DNA]</scope>
    <source>
        <strain evidence="3">Marx 270</strain>
    </source>
</reference>
<feature type="compositionally biased region" description="Basic and acidic residues" evidence="1">
    <location>
        <begin position="40"/>
        <end position="50"/>
    </location>
</feature>
<evidence type="ECO:0000313" key="2">
    <source>
        <dbReference type="EMBL" id="KIO05634.1"/>
    </source>
</evidence>
<feature type="region of interest" description="Disordered" evidence="1">
    <location>
        <begin position="25"/>
        <end position="61"/>
    </location>
</feature>
<dbReference type="AlphaFoldDB" id="A0A0C3PCZ2"/>
<proteinExistence type="predicted"/>
<dbReference type="InParanoid" id="A0A0C3PCZ2"/>
<keyword evidence="3" id="KW-1185">Reference proteome</keyword>
<dbReference type="Proteomes" id="UP000054217">
    <property type="component" value="Unassembled WGS sequence"/>
</dbReference>
<evidence type="ECO:0000313" key="3">
    <source>
        <dbReference type="Proteomes" id="UP000054217"/>
    </source>
</evidence>